<proteinExistence type="predicted"/>
<keyword evidence="1" id="KW-0472">Membrane</keyword>
<name>A0A2W4ZRP2_9BACT</name>
<evidence type="ECO:0000313" key="3">
    <source>
        <dbReference type="Proteomes" id="UP000249557"/>
    </source>
</evidence>
<keyword evidence="1" id="KW-0812">Transmembrane</keyword>
<reference evidence="2 3" key="1">
    <citation type="submission" date="2017-08" db="EMBL/GenBank/DDBJ databases">
        <title>Infants hospitalized years apart are colonized by the same room-sourced microbial strains.</title>
        <authorList>
            <person name="Brooks B."/>
            <person name="Olm M.R."/>
            <person name="Firek B.A."/>
            <person name="Baker R."/>
            <person name="Thomas B.C."/>
            <person name="Morowitz M.J."/>
            <person name="Banfield J.F."/>
        </authorList>
    </citation>
    <scope>NUCLEOTIDE SEQUENCE [LARGE SCALE GENOMIC DNA]</scope>
    <source>
        <strain evidence="2">S2_018_000_R2_104</strain>
    </source>
</reference>
<dbReference type="AlphaFoldDB" id="A0A2W4ZRP2"/>
<protein>
    <submittedName>
        <fullName evidence="2">Uncharacterized protein</fullName>
    </submittedName>
</protein>
<accession>A0A2W4ZRP2</accession>
<evidence type="ECO:0000256" key="1">
    <source>
        <dbReference type="SAM" id="Phobius"/>
    </source>
</evidence>
<dbReference type="EMBL" id="QFNK01000240">
    <property type="protein sequence ID" value="PZO82799.1"/>
    <property type="molecule type" value="Genomic_DNA"/>
</dbReference>
<dbReference type="Proteomes" id="UP000249557">
    <property type="component" value="Unassembled WGS sequence"/>
</dbReference>
<sequence>MKILHEIWHYWKSLSVWFCTAFVVLVLLTVIINHFKTPSGTSEPDPAAQCLDDGGTWNAEEAHCRFPA</sequence>
<keyword evidence="1" id="KW-1133">Transmembrane helix</keyword>
<evidence type="ECO:0000313" key="2">
    <source>
        <dbReference type="EMBL" id="PZO82799.1"/>
    </source>
</evidence>
<feature type="transmembrane region" description="Helical" evidence="1">
    <location>
        <begin position="14"/>
        <end position="32"/>
    </location>
</feature>
<organism evidence="2 3">
    <name type="scientific">Micavibrio aeruginosavorus</name>
    <dbReference type="NCBI Taxonomy" id="349221"/>
    <lineage>
        <taxon>Bacteria</taxon>
        <taxon>Pseudomonadati</taxon>
        <taxon>Bdellovibrionota</taxon>
        <taxon>Bdellovibrionia</taxon>
        <taxon>Bdellovibrionales</taxon>
        <taxon>Pseudobdellovibrionaceae</taxon>
        <taxon>Micavibrio</taxon>
    </lineage>
</organism>
<comment type="caution">
    <text evidence="2">The sequence shown here is derived from an EMBL/GenBank/DDBJ whole genome shotgun (WGS) entry which is preliminary data.</text>
</comment>
<gene>
    <name evidence="2" type="ORF">DI626_09705</name>
</gene>